<dbReference type="PROSITE" id="PS51841">
    <property type="entry name" value="LTD"/>
    <property type="match status" value="1"/>
</dbReference>
<dbReference type="Pfam" id="PF00932">
    <property type="entry name" value="LTD"/>
    <property type="match status" value="1"/>
</dbReference>
<evidence type="ECO:0000259" key="3">
    <source>
        <dbReference type="PROSITE" id="PS51841"/>
    </source>
</evidence>
<name>A0ABT5MXT7_9BURK</name>
<feature type="signal peptide" evidence="2">
    <location>
        <begin position="1"/>
        <end position="24"/>
    </location>
</feature>
<keyword evidence="5" id="KW-1185">Reference proteome</keyword>
<feature type="region of interest" description="Disordered" evidence="1">
    <location>
        <begin position="176"/>
        <end position="195"/>
    </location>
</feature>
<comment type="caution">
    <text evidence="4">The sequence shown here is derived from an EMBL/GenBank/DDBJ whole genome shotgun (WGS) entry which is preliminary data.</text>
</comment>
<dbReference type="InterPro" id="IPR026442">
    <property type="entry name" value="IPTL_CTERM"/>
</dbReference>
<evidence type="ECO:0000313" key="5">
    <source>
        <dbReference type="Proteomes" id="UP001528673"/>
    </source>
</evidence>
<sequence length="989" mass="99478">MVFSLSRPRAAVLFLACWAGLAQADLLITEVMSSSAATATADWFELTNTGSTPVSLSGLKMDDSSASFANAVAMTGLDTIGPGESVVFVEGSAAAITAFRSKWGGAFPRLRVGSYTGSGVGLGAGGDSVLVFDGGGVELSRQNFSTATTGVSFQWSSNNSAPTLSAASDSFGSVASNGDVGSPGRRSTAAAPAAPVSQAASGVTGTGFTASWQAVGGATTYVLEVSSDSFSNLLRADGSAGGGGIVVAAPTVSQAVSGLTGDLCVRYRVLAIHDGGASAYSDVQEVALNAGTCATPPVFSGLSDNTPLSGVVGDSRDHYANTGLTFSVSDNVTAAGALTLSATSSNSAVVANGGLTLSNNQGTVTLKISPVGVGYADITVTVRNAGNASSSRVLKYAASSAATAQSATVWPVGRSDLSTAVRLDDHHVLTADDEPANQILLFDRRRSGPAVTVFPLTSIGGTMGVGAGANCEGVTGASCDGESDLEAAFALGTRVYWTGSHSNNKNGLIRPDRWRFFATDLSGSGASTSLSFVGYYKHLRTDLLAWDQANGHQLGAAYLGLGNSAAAGLAPESAQLDGFSIEGMTVSPDSSAAWLGFRAPLVAGPGQAAVAAGSSAGRTHALLIPVTNFASLLQSNGGTAGSATFGTPIRLNLGGRGIREIRRTVDNQYLILAGPSDGATGVAPKDFRLYTWDGRVGANGEAINLALRSAALTTLLGGMAASPEGLIEPATALSDNVSIGILSDAGDVVFYGDGTAAKDLTEAHRKARLDTVTLGSTASYVDTDGVSDSVESQVPNANGAGSNDGNGDGTADSLQAHVTSLPTAIGGGYATVVSVAGRPLSAVSAQALPGDAPVTAVTAPYGAFSFSASGIPVVAGGSTETFELFVPYHASINGALKKNRLTNQWVNVATSVQQVGNKTRITFALTDGGPFDADGLVNGQIQDPVIPAVLPPTVSVPTLSEWGLLLLSLLMGALTWGVARRSPGGARLA</sequence>
<organism evidence="4 5">
    <name type="scientific">Curvibacter cyanobacteriorum</name>
    <dbReference type="NCBI Taxonomy" id="3026422"/>
    <lineage>
        <taxon>Bacteria</taxon>
        <taxon>Pseudomonadati</taxon>
        <taxon>Pseudomonadota</taxon>
        <taxon>Betaproteobacteria</taxon>
        <taxon>Burkholderiales</taxon>
        <taxon>Comamonadaceae</taxon>
        <taxon>Curvibacter</taxon>
    </lineage>
</organism>
<keyword evidence="2" id="KW-0732">Signal</keyword>
<proteinExistence type="predicted"/>
<evidence type="ECO:0000313" key="4">
    <source>
        <dbReference type="EMBL" id="MDD0838715.1"/>
    </source>
</evidence>
<dbReference type="NCBIfam" id="TIGR04174">
    <property type="entry name" value="IPTL_CTERM"/>
    <property type="match status" value="1"/>
</dbReference>
<dbReference type="NCBIfam" id="NF041766">
    <property type="entry name" value="choice_anch_U"/>
    <property type="match status" value="1"/>
</dbReference>
<dbReference type="InterPro" id="IPR036116">
    <property type="entry name" value="FN3_sf"/>
</dbReference>
<dbReference type="RefSeq" id="WP_273950890.1">
    <property type="nucleotide sequence ID" value="NZ_JAQSIP010000003.1"/>
</dbReference>
<feature type="domain" description="LTD" evidence="3">
    <location>
        <begin position="19"/>
        <end position="207"/>
    </location>
</feature>
<feature type="region of interest" description="Disordered" evidence="1">
    <location>
        <begin position="784"/>
        <end position="813"/>
    </location>
</feature>
<dbReference type="SUPFAM" id="SSF49265">
    <property type="entry name" value="Fibronectin type III"/>
    <property type="match status" value="1"/>
</dbReference>
<dbReference type="InterPro" id="IPR001322">
    <property type="entry name" value="Lamin_tail_dom"/>
</dbReference>
<evidence type="ECO:0000256" key="2">
    <source>
        <dbReference type="SAM" id="SignalP"/>
    </source>
</evidence>
<dbReference type="Proteomes" id="UP001528673">
    <property type="component" value="Unassembled WGS sequence"/>
</dbReference>
<dbReference type="Gene3D" id="2.60.40.10">
    <property type="entry name" value="Immunoglobulins"/>
    <property type="match status" value="1"/>
</dbReference>
<gene>
    <name evidence="4" type="ORF">PSQ40_09035</name>
</gene>
<dbReference type="InterPro" id="IPR053784">
    <property type="entry name" value="Choice_anch_U_dom"/>
</dbReference>
<dbReference type="Pfam" id="PF18203">
    <property type="entry name" value="IPTL-CTERM"/>
    <property type="match status" value="1"/>
</dbReference>
<evidence type="ECO:0000256" key="1">
    <source>
        <dbReference type="SAM" id="MobiDB-lite"/>
    </source>
</evidence>
<reference evidence="4 5" key="1">
    <citation type="submission" date="2023-02" db="EMBL/GenBank/DDBJ databases">
        <title>Bacterial whole genomic sequence of Curvibacter sp. HBC61.</title>
        <authorList>
            <person name="Le V."/>
            <person name="Ko S.-R."/>
            <person name="Ahn C.-Y."/>
            <person name="Oh H.-M."/>
        </authorList>
    </citation>
    <scope>NUCLEOTIDE SEQUENCE [LARGE SCALE GENOMIC DNA]</scope>
    <source>
        <strain evidence="4 5">HBC61</strain>
    </source>
</reference>
<protein>
    <submittedName>
        <fullName evidence="4">Lamin tail domain-containing protein</fullName>
    </submittedName>
</protein>
<dbReference type="EMBL" id="JAQSIP010000003">
    <property type="protein sequence ID" value="MDD0838715.1"/>
    <property type="molecule type" value="Genomic_DNA"/>
</dbReference>
<dbReference type="InterPro" id="IPR013783">
    <property type="entry name" value="Ig-like_fold"/>
</dbReference>
<accession>A0ABT5MXT7</accession>
<feature type="chain" id="PRO_5045643499" evidence="2">
    <location>
        <begin position="25"/>
        <end position="989"/>
    </location>
</feature>